<feature type="transmembrane region" description="Helical" evidence="1">
    <location>
        <begin position="12"/>
        <end position="35"/>
    </location>
</feature>
<dbReference type="InterPro" id="IPR028087">
    <property type="entry name" value="Tad_N"/>
</dbReference>
<keyword evidence="1" id="KW-0472">Membrane</keyword>
<accession>A0A1T4Z6N8</accession>
<protein>
    <submittedName>
        <fullName evidence="3">Putative Flp pilus-assembly TadE/G-like</fullName>
    </submittedName>
</protein>
<dbReference type="STRING" id="1736691.SAMN06295964_2742"/>
<evidence type="ECO:0000259" key="2">
    <source>
        <dbReference type="Pfam" id="PF13400"/>
    </source>
</evidence>
<keyword evidence="4" id="KW-1185">Reference proteome</keyword>
<dbReference type="AlphaFoldDB" id="A0A1T4Z6N8"/>
<dbReference type="Proteomes" id="UP000191040">
    <property type="component" value="Chromosome I"/>
</dbReference>
<keyword evidence="1" id="KW-1133">Transmembrane helix</keyword>
<dbReference type="RefSeq" id="WP_078700670.1">
    <property type="nucleotide sequence ID" value="NZ_LT796768.1"/>
</dbReference>
<evidence type="ECO:0000313" key="4">
    <source>
        <dbReference type="Proteomes" id="UP000191040"/>
    </source>
</evidence>
<evidence type="ECO:0000256" key="1">
    <source>
        <dbReference type="SAM" id="Phobius"/>
    </source>
</evidence>
<dbReference type="OrthoDB" id="3748937at2"/>
<evidence type="ECO:0000313" key="3">
    <source>
        <dbReference type="EMBL" id="SKB09538.1"/>
    </source>
</evidence>
<sequence length="134" mass="14252">MSAHERGNVTVLTVGFLAVLGLLVVVVVNASATFLERRELMNLADRIALHAADGLDRDRVYLGGLTDEATLDAADARALTAGIVPPDVRLTLTTADDRVDVRVTRRARLPLVPPGLPDTATVRAEASARLHLAP</sequence>
<feature type="domain" description="Putative Flp pilus-assembly TadG-like N-terminal" evidence="2">
    <location>
        <begin position="7"/>
        <end position="52"/>
    </location>
</feature>
<reference evidence="4" key="1">
    <citation type="submission" date="2017-02" db="EMBL/GenBank/DDBJ databases">
        <authorList>
            <person name="Varghese N."/>
            <person name="Submissions S."/>
        </authorList>
    </citation>
    <scope>NUCLEOTIDE SEQUENCE [LARGE SCALE GENOMIC DNA]</scope>
    <source>
        <strain evidence="4">9H-4</strain>
    </source>
</reference>
<dbReference type="Pfam" id="PF13400">
    <property type="entry name" value="Tad"/>
    <property type="match status" value="1"/>
</dbReference>
<dbReference type="EMBL" id="LT796768">
    <property type="protein sequence ID" value="SKB09538.1"/>
    <property type="molecule type" value="Genomic_DNA"/>
</dbReference>
<organism evidence="3 4">
    <name type="scientific">Aeromicrobium choanae</name>
    <dbReference type="NCBI Taxonomy" id="1736691"/>
    <lineage>
        <taxon>Bacteria</taxon>
        <taxon>Bacillati</taxon>
        <taxon>Actinomycetota</taxon>
        <taxon>Actinomycetes</taxon>
        <taxon>Propionibacteriales</taxon>
        <taxon>Nocardioidaceae</taxon>
        <taxon>Aeromicrobium</taxon>
    </lineage>
</organism>
<proteinExistence type="predicted"/>
<gene>
    <name evidence="3" type="ORF">SAMN06295964_2742</name>
</gene>
<name>A0A1T4Z6N8_9ACTN</name>
<keyword evidence="1" id="KW-0812">Transmembrane</keyword>